<evidence type="ECO:0000256" key="1">
    <source>
        <dbReference type="SAM" id="MobiDB-lite"/>
    </source>
</evidence>
<sequence>MEINEGGEHQTKQARARAVIVEFRERARIRNSDYLGRPSAIWAFGNPTYNGGRAGGSRICCPPSFDAQSGRKRPVRAFGGPADVFGHHEDYVSPGWEERAQRRVGGEILPRLCPNLEATNASFGRDGQPGRGKQPGERGQGRKWKRRKRTGPRASAFTHANTTQPTQPPPSRNNAPSTEGRAINRIAATRMRPESIPYGYRLQFPL</sequence>
<organism evidence="2 3">
    <name type="scientific">Mycena alexandri</name>
    <dbReference type="NCBI Taxonomy" id="1745969"/>
    <lineage>
        <taxon>Eukaryota</taxon>
        <taxon>Fungi</taxon>
        <taxon>Dikarya</taxon>
        <taxon>Basidiomycota</taxon>
        <taxon>Agaricomycotina</taxon>
        <taxon>Agaricomycetes</taxon>
        <taxon>Agaricomycetidae</taxon>
        <taxon>Agaricales</taxon>
        <taxon>Marasmiineae</taxon>
        <taxon>Mycenaceae</taxon>
        <taxon>Mycena</taxon>
    </lineage>
</organism>
<reference evidence="2" key="1">
    <citation type="submission" date="2023-03" db="EMBL/GenBank/DDBJ databases">
        <title>Massive genome expansion in bonnet fungi (Mycena s.s.) driven by repeated elements and novel gene families across ecological guilds.</title>
        <authorList>
            <consortium name="Lawrence Berkeley National Laboratory"/>
            <person name="Harder C.B."/>
            <person name="Miyauchi S."/>
            <person name="Viragh M."/>
            <person name="Kuo A."/>
            <person name="Thoen E."/>
            <person name="Andreopoulos B."/>
            <person name="Lu D."/>
            <person name="Skrede I."/>
            <person name="Drula E."/>
            <person name="Henrissat B."/>
            <person name="Morin E."/>
            <person name="Kohler A."/>
            <person name="Barry K."/>
            <person name="LaButti K."/>
            <person name="Morin E."/>
            <person name="Salamov A."/>
            <person name="Lipzen A."/>
            <person name="Mereny Z."/>
            <person name="Hegedus B."/>
            <person name="Baldrian P."/>
            <person name="Stursova M."/>
            <person name="Weitz H."/>
            <person name="Taylor A."/>
            <person name="Grigoriev I.V."/>
            <person name="Nagy L.G."/>
            <person name="Martin F."/>
            <person name="Kauserud H."/>
        </authorList>
    </citation>
    <scope>NUCLEOTIDE SEQUENCE</scope>
    <source>
        <strain evidence="2">CBHHK200</strain>
    </source>
</reference>
<proteinExistence type="predicted"/>
<gene>
    <name evidence="2" type="ORF">C8F04DRAFT_1180754</name>
</gene>
<protein>
    <submittedName>
        <fullName evidence="2">Uncharacterized protein</fullName>
    </submittedName>
</protein>
<dbReference type="AlphaFoldDB" id="A0AAD6X2Y5"/>
<comment type="caution">
    <text evidence="2">The sequence shown here is derived from an EMBL/GenBank/DDBJ whole genome shotgun (WGS) entry which is preliminary data.</text>
</comment>
<evidence type="ECO:0000313" key="2">
    <source>
        <dbReference type="EMBL" id="KAJ7037028.1"/>
    </source>
</evidence>
<evidence type="ECO:0000313" key="3">
    <source>
        <dbReference type="Proteomes" id="UP001218188"/>
    </source>
</evidence>
<keyword evidence="3" id="KW-1185">Reference proteome</keyword>
<dbReference type="EMBL" id="JARJCM010000039">
    <property type="protein sequence ID" value="KAJ7037028.1"/>
    <property type="molecule type" value="Genomic_DNA"/>
</dbReference>
<dbReference type="Proteomes" id="UP001218188">
    <property type="component" value="Unassembled WGS sequence"/>
</dbReference>
<accession>A0AAD6X2Y5</accession>
<feature type="region of interest" description="Disordered" evidence="1">
    <location>
        <begin position="119"/>
        <end position="194"/>
    </location>
</feature>
<feature type="compositionally biased region" description="Basic residues" evidence="1">
    <location>
        <begin position="141"/>
        <end position="151"/>
    </location>
</feature>
<name>A0AAD6X2Y5_9AGAR</name>